<dbReference type="EMBL" id="VUJU01000856">
    <property type="protein sequence ID" value="KAF0767989.1"/>
    <property type="molecule type" value="Genomic_DNA"/>
</dbReference>
<dbReference type="Proteomes" id="UP000478052">
    <property type="component" value="Unassembled WGS sequence"/>
</dbReference>
<keyword evidence="4" id="KW-0378">Hydrolase</keyword>
<evidence type="ECO:0000256" key="3">
    <source>
        <dbReference type="ARBA" id="ARBA00022759"/>
    </source>
</evidence>
<dbReference type="InterPro" id="IPR036397">
    <property type="entry name" value="RNaseH_sf"/>
</dbReference>
<dbReference type="InterPro" id="IPR025724">
    <property type="entry name" value="GAG-pre-integrase_dom"/>
</dbReference>
<dbReference type="Pfam" id="PF14223">
    <property type="entry name" value="Retrotran_gag_2"/>
    <property type="match status" value="1"/>
</dbReference>
<evidence type="ECO:0000256" key="7">
    <source>
        <dbReference type="ARBA" id="ARBA00022918"/>
    </source>
</evidence>
<dbReference type="PANTHER" id="PTHR42648">
    <property type="entry name" value="TRANSPOSASE, PUTATIVE-RELATED"/>
    <property type="match status" value="1"/>
</dbReference>
<evidence type="ECO:0000256" key="2">
    <source>
        <dbReference type="ARBA" id="ARBA00022723"/>
    </source>
</evidence>
<organism evidence="11 12">
    <name type="scientific">Aphis craccivora</name>
    <name type="common">Cowpea aphid</name>
    <dbReference type="NCBI Taxonomy" id="307492"/>
    <lineage>
        <taxon>Eukaryota</taxon>
        <taxon>Metazoa</taxon>
        <taxon>Ecdysozoa</taxon>
        <taxon>Arthropoda</taxon>
        <taxon>Hexapoda</taxon>
        <taxon>Insecta</taxon>
        <taxon>Pterygota</taxon>
        <taxon>Neoptera</taxon>
        <taxon>Paraneoptera</taxon>
        <taxon>Hemiptera</taxon>
        <taxon>Sternorrhyncha</taxon>
        <taxon>Aphidomorpha</taxon>
        <taxon>Aphidoidea</taxon>
        <taxon>Aphididae</taxon>
        <taxon>Aphidini</taxon>
        <taxon>Aphis</taxon>
        <taxon>Aphis</taxon>
    </lineage>
</organism>
<dbReference type="GO" id="GO:0004519">
    <property type="term" value="F:endonuclease activity"/>
    <property type="evidence" value="ECO:0007669"/>
    <property type="project" value="UniProtKB-KW"/>
</dbReference>
<dbReference type="InterPro" id="IPR001584">
    <property type="entry name" value="Integrase_cat-core"/>
</dbReference>
<keyword evidence="6" id="KW-0229">DNA integration</keyword>
<keyword evidence="5" id="KW-0460">Magnesium</keyword>
<dbReference type="GO" id="GO:0003964">
    <property type="term" value="F:RNA-directed DNA polymerase activity"/>
    <property type="evidence" value="ECO:0007669"/>
    <property type="project" value="UniProtKB-KW"/>
</dbReference>
<keyword evidence="3" id="KW-0255">Endonuclease</keyword>
<dbReference type="InterPro" id="IPR039537">
    <property type="entry name" value="Retrotran_Ty1/copia-like"/>
</dbReference>
<evidence type="ECO:0000256" key="1">
    <source>
        <dbReference type="ARBA" id="ARBA00022722"/>
    </source>
</evidence>
<gene>
    <name evidence="11" type="ORF">FWK35_00002655</name>
</gene>
<dbReference type="GO" id="GO:0015074">
    <property type="term" value="P:DNA integration"/>
    <property type="evidence" value="ECO:0007669"/>
    <property type="project" value="UniProtKB-KW"/>
</dbReference>
<keyword evidence="7" id="KW-0695">RNA-directed DNA polymerase</keyword>
<evidence type="ECO:0000313" key="12">
    <source>
        <dbReference type="Proteomes" id="UP000478052"/>
    </source>
</evidence>
<evidence type="ECO:0000256" key="8">
    <source>
        <dbReference type="ARBA" id="ARBA00022932"/>
    </source>
</evidence>
<evidence type="ECO:0000313" key="11">
    <source>
        <dbReference type="EMBL" id="KAF0767989.1"/>
    </source>
</evidence>
<dbReference type="AlphaFoldDB" id="A0A6G0ZBR5"/>
<dbReference type="OrthoDB" id="6629107at2759"/>
<dbReference type="SUPFAM" id="SSF53098">
    <property type="entry name" value="Ribonuclease H-like"/>
    <property type="match status" value="1"/>
</dbReference>
<evidence type="ECO:0000259" key="10">
    <source>
        <dbReference type="PROSITE" id="PS50994"/>
    </source>
</evidence>
<evidence type="ECO:0000256" key="4">
    <source>
        <dbReference type="ARBA" id="ARBA00022801"/>
    </source>
</evidence>
<dbReference type="Gene3D" id="3.30.420.10">
    <property type="entry name" value="Ribonuclease H-like superfamily/Ribonuclease H"/>
    <property type="match status" value="1"/>
</dbReference>
<keyword evidence="8" id="KW-0548">Nucleotidyltransferase</keyword>
<dbReference type="PANTHER" id="PTHR42648:SF11">
    <property type="entry name" value="TRANSPOSON TY4-P GAG-POL POLYPROTEIN"/>
    <property type="match status" value="1"/>
</dbReference>
<evidence type="ECO:0000256" key="6">
    <source>
        <dbReference type="ARBA" id="ARBA00022908"/>
    </source>
</evidence>
<dbReference type="InterPro" id="IPR012337">
    <property type="entry name" value="RNaseH-like_sf"/>
</dbReference>
<keyword evidence="8" id="KW-0239">DNA-directed DNA polymerase</keyword>
<dbReference type="Pfam" id="PF13976">
    <property type="entry name" value="gag_pre-integrs"/>
    <property type="match status" value="1"/>
</dbReference>
<dbReference type="GO" id="GO:0016787">
    <property type="term" value="F:hydrolase activity"/>
    <property type="evidence" value="ECO:0007669"/>
    <property type="project" value="UniProtKB-KW"/>
</dbReference>
<proteinExistence type="predicted"/>
<evidence type="ECO:0000256" key="5">
    <source>
        <dbReference type="ARBA" id="ARBA00022842"/>
    </source>
</evidence>
<feature type="domain" description="Integrase catalytic" evidence="10">
    <location>
        <begin position="507"/>
        <end position="608"/>
    </location>
</feature>
<reference evidence="11 12" key="1">
    <citation type="submission" date="2019-08" db="EMBL/GenBank/DDBJ databases">
        <title>Whole genome of Aphis craccivora.</title>
        <authorList>
            <person name="Voronova N.V."/>
            <person name="Shulinski R.S."/>
            <person name="Bandarenka Y.V."/>
            <person name="Zhorov D.G."/>
            <person name="Warner D."/>
        </authorList>
    </citation>
    <scope>NUCLEOTIDE SEQUENCE [LARGE SCALE GENOMIC DNA]</scope>
    <source>
        <strain evidence="11">180601</strain>
        <tissue evidence="11">Whole Body</tissue>
    </source>
</reference>
<evidence type="ECO:0000256" key="9">
    <source>
        <dbReference type="ARBA" id="ARBA00023172"/>
    </source>
</evidence>
<accession>A0A6G0ZBR5</accession>
<dbReference type="GO" id="GO:0003887">
    <property type="term" value="F:DNA-directed DNA polymerase activity"/>
    <property type="evidence" value="ECO:0007669"/>
    <property type="project" value="UniProtKB-KW"/>
</dbReference>
<dbReference type="PROSITE" id="PS50994">
    <property type="entry name" value="INTEGRASE"/>
    <property type="match status" value="1"/>
</dbReference>
<name>A0A6G0ZBR5_APHCR</name>
<keyword evidence="9" id="KW-0233">DNA recombination</keyword>
<keyword evidence="2" id="KW-0479">Metal-binding</keyword>
<keyword evidence="1" id="KW-0540">Nuclease</keyword>
<dbReference type="GO" id="GO:0006310">
    <property type="term" value="P:DNA recombination"/>
    <property type="evidence" value="ECO:0007669"/>
    <property type="project" value="UniProtKB-KW"/>
</dbReference>
<sequence>MQEYNPRIQLNILLKCPNDIDDAVLNFTQIIQHGPLPHNQNKKINNNNHNHLSFPVHVRELITQKRRARARWQRTKLPSDKSIYNKLTSSLKRILQQLRNEYYSNWISSITTKYNSLWRATRNPLKQKHTYPNCSKKNMMVHGANQIKRKLNFFVPIFQKSSASPTNCYGPRESNFELNRIVNRSSKIDPQTLYLDKLGLQRITHLQDNWPLWKFQMRVILNSFDLTSIITGEWKKPVIQITKTEKETEEEARARHQRSFIDWNRADRTCNFSLFTNKSLKQSTDNKSTHISKVGHLANKLKQFGEPVTGNMILAKILMTLPDVYNHFYSTWDSIAAADKTINNLTTNNSKKNVKFGSKGHWKCQCRKYLQNKKIKKTNKETSKSYDGNAFVTGTVNTNNIEESWLVDSGASDDRSYIVCTGERQGKLFKLKFKVIITPDKEKLQANIITKYTLQLWHERLSSHRNVKYVHNILEKHIKVSDNKNHFFCDACVIGKQHKQTFKSSTTNTTAVGEIIHADLCRPMERDSIGDSKHFLLIKDDYSHYRIVYFIKYKSEVKHLIENLIHKIKTDSGCKVKVLLTDNGLEFVNKKITSVLQKYGISHQTTVT</sequence>
<dbReference type="GO" id="GO:0046872">
    <property type="term" value="F:metal ion binding"/>
    <property type="evidence" value="ECO:0007669"/>
    <property type="project" value="UniProtKB-KW"/>
</dbReference>
<comment type="caution">
    <text evidence="11">The sequence shown here is derived from an EMBL/GenBank/DDBJ whole genome shotgun (WGS) entry which is preliminary data.</text>
</comment>
<protein>
    <submittedName>
        <fullName evidence="11">Retrovirus-related Pol polyprotein</fullName>
    </submittedName>
</protein>
<dbReference type="GO" id="GO:0003676">
    <property type="term" value="F:nucleic acid binding"/>
    <property type="evidence" value="ECO:0007669"/>
    <property type="project" value="InterPro"/>
</dbReference>
<keyword evidence="12" id="KW-1185">Reference proteome</keyword>
<keyword evidence="8" id="KW-0808">Transferase</keyword>
<dbReference type="Pfam" id="PF00665">
    <property type="entry name" value="rve"/>
    <property type="match status" value="1"/>
</dbReference>